<accession>A0ABY2V6N8</accession>
<gene>
    <name evidence="1" type="ORF">FE247_05060</name>
</gene>
<dbReference type="RefSeq" id="WP_138108655.1">
    <property type="nucleotide sequence ID" value="NZ_VBUC01000009.1"/>
</dbReference>
<keyword evidence="2" id="KW-1185">Reference proteome</keyword>
<sequence length="62" mass="7397">MKKLFYRGINPYSFRSGEWGQVIGTSFKTRWCFIVEYKDGVIDYSPMIDTANYELNEEDEEE</sequence>
<proteinExistence type="predicted"/>
<evidence type="ECO:0000313" key="2">
    <source>
        <dbReference type="Proteomes" id="UP000305417"/>
    </source>
</evidence>
<comment type="caution">
    <text evidence="1">The sequence shown here is derived from an EMBL/GenBank/DDBJ whole genome shotgun (WGS) entry which is preliminary data.</text>
</comment>
<dbReference type="EMBL" id="VBUC01000009">
    <property type="protein sequence ID" value="TLS99901.1"/>
    <property type="molecule type" value="Genomic_DNA"/>
</dbReference>
<reference evidence="1 2" key="1">
    <citation type="submission" date="2019-05" db="EMBL/GenBank/DDBJ databases">
        <title>Arcobacter cibarius and Arcobacter thereius providing challenges in identification an antibiotic susceptibility and Quinolone resistance.</title>
        <authorList>
            <person name="Busch A."/>
            <person name="Hanel I."/>
            <person name="Hotzel H."/>
            <person name="Tomaso H."/>
        </authorList>
    </citation>
    <scope>NUCLEOTIDE SEQUENCE [LARGE SCALE GENOMIC DNA]</scope>
    <source>
        <strain evidence="1 2">16CS0831-2</strain>
    </source>
</reference>
<name>A0ABY2V6N8_9BACT</name>
<organism evidence="1 2">
    <name type="scientific">Aliarcobacter cibarius</name>
    <dbReference type="NCBI Taxonomy" id="255507"/>
    <lineage>
        <taxon>Bacteria</taxon>
        <taxon>Pseudomonadati</taxon>
        <taxon>Campylobacterota</taxon>
        <taxon>Epsilonproteobacteria</taxon>
        <taxon>Campylobacterales</taxon>
        <taxon>Arcobacteraceae</taxon>
        <taxon>Aliarcobacter</taxon>
    </lineage>
</organism>
<protein>
    <submittedName>
        <fullName evidence="1">Uncharacterized protein</fullName>
    </submittedName>
</protein>
<dbReference type="Proteomes" id="UP000305417">
    <property type="component" value="Unassembled WGS sequence"/>
</dbReference>
<evidence type="ECO:0000313" key="1">
    <source>
        <dbReference type="EMBL" id="TLS99901.1"/>
    </source>
</evidence>